<dbReference type="PANTHER" id="PTHR24379">
    <property type="entry name" value="KRAB AND ZINC FINGER DOMAIN-CONTAINING"/>
    <property type="match status" value="1"/>
</dbReference>
<feature type="domain" description="C2H2-type" evidence="9">
    <location>
        <begin position="206"/>
        <end position="234"/>
    </location>
</feature>
<comment type="subcellular location">
    <subcellularLocation>
        <location evidence="1">Nucleus</location>
    </subcellularLocation>
</comment>
<dbReference type="Pfam" id="PF00096">
    <property type="entry name" value="zf-C2H2"/>
    <property type="match status" value="2"/>
</dbReference>
<dbReference type="SMART" id="SM00355">
    <property type="entry name" value="ZnF_C2H2"/>
    <property type="match status" value="9"/>
</dbReference>
<dbReference type="GO" id="GO:0003677">
    <property type="term" value="F:DNA binding"/>
    <property type="evidence" value="ECO:0007669"/>
    <property type="project" value="UniProtKB-KW"/>
</dbReference>
<evidence type="ECO:0000256" key="1">
    <source>
        <dbReference type="ARBA" id="ARBA00004123"/>
    </source>
</evidence>
<feature type="domain" description="C2H2-type" evidence="9">
    <location>
        <begin position="178"/>
        <end position="205"/>
    </location>
</feature>
<organism evidence="10 11">
    <name type="scientific">Folsomia candida</name>
    <name type="common">Springtail</name>
    <dbReference type="NCBI Taxonomy" id="158441"/>
    <lineage>
        <taxon>Eukaryota</taxon>
        <taxon>Metazoa</taxon>
        <taxon>Ecdysozoa</taxon>
        <taxon>Arthropoda</taxon>
        <taxon>Hexapoda</taxon>
        <taxon>Collembola</taxon>
        <taxon>Entomobryomorpha</taxon>
        <taxon>Isotomoidea</taxon>
        <taxon>Isotomidae</taxon>
        <taxon>Proisotominae</taxon>
        <taxon>Folsomia</taxon>
    </lineage>
</organism>
<dbReference type="GO" id="GO:0005634">
    <property type="term" value="C:nucleus"/>
    <property type="evidence" value="ECO:0007669"/>
    <property type="project" value="UniProtKB-SubCell"/>
</dbReference>
<keyword evidence="5" id="KW-0862">Zinc</keyword>
<keyword evidence="6" id="KW-0238">DNA-binding</keyword>
<evidence type="ECO:0000256" key="3">
    <source>
        <dbReference type="ARBA" id="ARBA00022737"/>
    </source>
</evidence>
<dbReference type="OrthoDB" id="427030at2759"/>
<gene>
    <name evidence="10" type="ORF">Fcan01_23715</name>
</gene>
<evidence type="ECO:0000256" key="6">
    <source>
        <dbReference type="ARBA" id="ARBA00023125"/>
    </source>
</evidence>
<evidence type="ECO:0000313" key="11">
    <source>
        <dbReference type="Proteomes" id="UP000198287"/>
    </source>
</evidence>
<dbReference type="InterPro" id="IPR013087">
    <property type="entry name" value="Znf_C2H2_type"/>
</dbReference>
<reference evidence="10 11" key="1">
    <citation type="submission" date="2015-12" db="EMBL/GenBank/DDBJ databases">
        <title>The genome of Folsomia candida.</title>
        <authorList>
            <person name="Faddeeva A."/>
            <person name="Derks M.F."/>
            <person name="Anvar Y."/>
            <person name="Smit S."/>
            <person name="Van Straalen N."/>
            <person name="Roelofs D."/>
        </authorList>
    </citation>
    <scope>NUCLEOTIDE SEQUENCE [LARGE SCALE GENOMIC DNA]</scope>
    <source>
        <strain evidence="10 11">VU population</strain>
        <tissue evidence="10">Whole body</tissue>
    </source>
</reference>
<keyword evidence="7" id="KW-0539">Nucleus</keyword>
<evidence type="ECO:0000256" key="5">
    <source>
        <dbReference type="ARBA" id="ARBA00022833"/>
    </source>
</evidence>
<dbReference type="AlphaFoldDB" id="A0A226DA98"/>
<dbReference type="PANTHER" id="PTHR24379:SF121">
    <property type="entry name" value="C2H2-TYPE DOMAIN-CONTAINING PROTEIN"/>
    <property type="match status" value="1"/>
</dbReference>
<dbReference type="Pfam" id="PF13912">
    <property type="entry name" value="zf-C2H2_6"/>
    <property type="match status" value="1"/>
</dbReference>
<proteinExistence type="predicted"/>
<dbReference type="STRING" id="158441.A0A226DA98"/>
<feature type="domain" description="C2H2-type" evidence="9">
    <location>
        <begin position="266"/>
        <end position="293"/>
    </location>
</feature>
<evidence type="ECO:0000256" key="8">
    <source>
        <dbReference type="PROSITE-ProRule" id="PRU00042"/>
    </source>
</evidence>
<keyword evidence="3" id="KW-0677">Repeat</keyword>
<dbReference type="GO" id="GO:0008270">
    <property type="term" value="F:zinc ion binding"/>
    <property type="evidence" value="ECO:0007669"/>
    <property type="project" value="UniProtKB-KW"/>
</dbReference>
<dbReference type="FunFam" id="3.30.160.60:FF:001450">
    <property type="entry name" value="zinc finger protein 774"/>
    <property type="match status" value="1"/>
</dbReference>
<dbReference type="InterPro" id="IPR036236">
    <property type="entry name" value="Znf_C2H2_sf"/>
</dbReference>
<dbReference type="PROSITE" id="PS50157">
    <property type="entry name" value="ZINC_FINGER_C2H2_2"/>
    <property type="match status" value="5"/>
</dbReference>
<feature type="domain" description="C2H2-type" evidence="9">
    <location>
        <begin position="130"/>
        <end position="157"/>
    </location>
</feature>
<dbReference type="PROSITE" id="PS00028">
    <property type="entry name" value="ZINC_FINGER_C2H2_1"/>
    <property type="match status" value="6"/>
</dbReference>
<sequence>MNPTTEKSWKCVKCSKIFEQKQYLDRRAITHETNSQVKCEICSKKLKNRLVLYTHMQNFHSNKAKQRCKVCNAEFAMIRELRGHMERRHKSREERPRLPCTFSGCPKTFLDKVNLANHFKQQHAQNAVRYPCTLCGKEFTQKQNLDRHIATHTTEKRFNDMNESEQRTHMKKAERPAFPCRLCPLIFYSQQGISFHVKNHHDQKKYFCTICDKILRSSHGLKYHIRASHPTNEAPTYSFEYCEYQSRIKENLTSHVTRMHVGVKGKECYFCGKKFYNFFPLASHCSRIHTLEK</sequence>
<dbReference type="SUPFAM" id="SSF57667">
    <property type="entry name" value="beta-beta-alpha zinc fingers"/>
    <property type="match status" value="4"/>
</dbReference>
<evidence type="ECO:0000256" key="2">
    <source>
        <dbReference type="ARBA" id="ARBA00022723"/>
    </source>
</evidence>
<dbReference type="Gene3D" id="3.30.160.60">
    <property type="entry name" value="Classic Zinc Finger"/>
    <property type="match status" value="5"/>
</dbReference>
<dbReference type="EMBL" id="LNIX01000029">
    <property type="protein sequence ID" value="OXA41531.1"/>
    <property type="molecule type" value="Genomic_DNA"/>
</dbReference>
<evidence type="ECO:0000259" key="9">
    <source>
        <dbReference type="PROSITE" id="PS50157"/>
    </source>
</evidence>
<accession>A0A226DA98</accession>
<evidence type="ECO:0000313" key="10">
    <source>
        <dbReference type="EMBL" id="OXA41531.1"/>
    </source>
</evidence>
<keyword evidence="2" id="KW-0479">Metal-binding</keyword>
<comment type="caution">
    <text evidence="10">The sequence shown here is derived from an EMBL/GenBank/DDBJ whole genome shotgun (WGS) entry which is preliminary data.</text>
</comment>
<keyword evidence="11" id="KW-1185">Reference proteome</keyword>
<dbReference type="OMA" id="KYHIRAS"/>
<keyword evidence="4 8" id="KW-0863">Zinc-finger</keyword>
<feature type="domain" description="C2H2-type" evidence="9">
    <location>
        <begin position="37"/>
        <end position="65"/>
    </location>
</feature>
<evidence type="ECO:0000256" key="4">
    <source>
        <dbReference type="ARBA" id="ARBA00022771"/>
    </source>
</evidence>
<dbReference type="Proteomes" id="UP000198287">
    <property type="component" value="Unassembled WGS sequence"/>
</dbReference>
<evidence type="ECO:0000256" key="7">
    <source>
        <dbReference type="ARBA" id="ARBA00023242"/>
    </source>
</evidence>
<name>A0A226DA98_FOLCA</name>
<protein>
    <submittedName>
        <fullName evidence="10">Zinc finger protein 26</fullName>
    </submittedName>
</protein>